<keyword evidence="2" id="KW-1185">Reference proteome</keyword>
<gene>
    <name evidence="1" type="primary">Dgri\GH10550</name>
    <name evidence="1" type="ORF">Dgri_GH10550</name>
</gene>
<dbReference type="InParanoid" id="B4JDI3"/>
<dbReference type="PhylomeDB" id="B4JDI3"/>
<proteinExistence type="predicted"/>
<evidence type="ECO:0000313" key="1">
    <source>
        <dbReference type="EMBL" id="EDW03353.1"/>
    </source>
</evidence>
<dbReference type="OrthoDB" id="7882950at2759"/>
<evidence type="ECO:0000313" key="2">
    <source>
        <dbReference type="Proteomes" id="UP000001070"/>
    </source>
</evidence>
<dbReference type="AlphaFoldDB" id="B4JDI3"/>
<dbReference type="eggNOG" id="ENOG502T7XV">
    <property type="taxonomic scope" value="Eukaryota"/>
</dbReference>
<accession>B4JDI3</accession>
<sequence>MWQDTRFNVGGRMTLNRMVIDNEAQVNYFPKYTGDVDTVCIGRSTIYNVPKEKAWLKKMMYDGVRPHRPIWTSLRHQIFSLGNSEECHTPKFVQWRQYMECALRRHQRLEYLIPKYPLHQMAYRKNIYVDRYPKGH</sequence>
<reference evidence="1 2" key="1">
    <citation type="journal article" date="2007" name="Nature">
        <title>Evolution of genes and genomes on the Drosophila phylogeny.</title>
        <authorList>
            <consortium name="Drosophila 12 Genomes Consortium"/>
            <person name="Clark A.G."/>
            <person name="Eisen M.B."/>
            <person name="Smith D.R."/>
            <person name="Bergman C.M."/>
            <person name="Oliver B."/>
            <person name="Markow T.A."/>
            <person name="Kaufman T.C."/>
            <person name="Kellis M."/>
            <person name="Gelbart W."/>
            <person name="Iyer V.N."/>
            <person name="Pollard D.A."/>
            <person name="Sackton T.B."/>
            <person name="Larracuente A.M."/>
            <person name="Singh N.D."/>
            <person name="Abad J.P."/>
            <person name="Abt D.N."/>
            <person name="Adryan B."/>
            <person name="Aguade M."/>
            <person name="Akashi H."/>
            <person name="Anderson W.W."/>
            <person name="Aquadro C.F."/>
            <person name="Ardell D.H."/>
            <person name="Arguello R."/>
            <person name="Artieri C.G."/>
            <person name="Barbash D.A."/>
            <person name="Barker D."/>
            <person name="Barsanti P."/>
            <person name="Batterham P."/>
            <person name="Batzoglou S."/>
            <person name="Begun D."/>
            <person name="Bhutkar A."/>
            <person name="Blanco E."/>
            <person name="Bosak S.A."/>
            <person name="Bradley R.K."/>
            <person name="Brand A.D."/>
            <person name="Brent M.R."/>
            <person name="Brooks A.N."/>
            <person name="Brown R.H."/>
            <person name="Butlin R.K."/>
            <person name="Caggese C."/>
            <person name="Calvi B.R."/>
            <person name="Bernardo de Carvalho A."/>
            <person name="Caspi A."/>
            <person name="Castrezana S."/>
            <person name="Celniker S.E."/>
            <person name="Chang J.L."/>
            <person name="Chapple C."/>
            <person name="Chatterji S."/>
            <person name="Chinwalla A."/>
            <person name="Civetta A."/>
            <person name="Clifton S.W."/>
            <person name="Comeron J.M."/>
            <person name="Costello J.C."/>
            <person name="Coyne J.A."/>
            <person name="Daub J."/>
            <person name="David R.G."/>
            <person name="Delcher A.L."/>
            <person name="Delehaunty K."/>
            <person name="Do C.B."/>
            <person name="Ebling H."/>
            <person name="Edwards K."/>
            <person name="Eickbush T."/>
            <person name="Evans J.D."/>
            <person name="Filipski A."/>
            <person name="Findeiss S."/>
            <person name="Freyhult E."/>
            <person name="Fulton L."/>
            <person name="Fulton R."/>
            <person name="Garcia A.C."/>
            <person name="Gardiner A."/>
            <person name="Garfield D.A."/>
            <person name="Garvin B.E."/>
            <person name="Gibson G."/>
            <person name="Gilbert D."/>
            <person name="Gnerre S."/>
            <person name="Godfrey J."/>
            <person name="Good R."/>
            <person name="Gotea V."/>
            <person name="Gravely B."/>
            <person name="Greenberg A.J."/>
            <person name="Griffiths-Jones S."/>
            <person name="Gross S."/>
            <person name="Guigo R."/>
            <person name="Gustafson E.A."/>
            <person name="Haerty W."/>
            <person name="Hahn M.W."/>
            <person name="Halligan D.L."/>
            <person name="Halpern A.L."/>
            <person name="Halter G.M."/>
            <person name="Han M.V."/>
            <person name="Heger A."/>
            <person name="Hillier L."/>
            <person name="Hinrichs A.S."/>
            <person name="Holmes I."/>
            <person name="Hoskins R.A."/>
            <person name="Hubisz M.J."/>
            <person name="Hultmark D."/>
            <person name="Huntley M.A."/>
            <person name="Jaffe D.B."/>
            <person name="Jagadeeshan S."/>
            <person name="Jeck W.R."/>
            <person name="Johnson J."/>
            <person name="Jones C.D."/>
            <person name="Jordan W.C."/>
            <person name="Karpen G.H."/>
            <person name="Kataoka E."/>
            <person name="Keightley P.D."/>
            <person name="Kheradpour P."/>
            <person name="Kirkness E.F."/>
            <person name="Koerich L.B."/>
            <person name="Kristiansen K."/>
            <person name="Kudrna D."/>
            <person name="Kulathinal R.J."/>
            <person name="Kumar S."/>
            <person name="Kwok R."/>
            <person name="Lander E."/>
            <person name="Langley C.H."/>
            <person name="Lapoint R."/>
            <person name="Lazzaro B.P."/>
            <person name="Lee S.J."/>
            <person name="Levesque L."/>
            <person name="Li R."/>
            <person name="Lin C.F."/>
            <person name="Lin M.F."/>
            <person name="Lindblad-Toh K."/>
            <person name="Llopart A."/>
            <person name="Long M."/>
            <person name="Low L."/>
            <person name="Lozovsky E."/>
            <person name="Lu J."/>
            <person name="Luo M."/>
            <person name="Machado C.A."/>
            <person name="Makalowski W."/>
            <person name="Marzo M."/>
            <person name="Matsuda M."/>
            <person name="Matzkin L."/>
            <person name="McAllister B."/>
            <person name="McBride C.S."/>
            <person name="McKernan B."/>
            <person name="McKernan K."/>
            <person name="Mendez-Lago M."/>
            <person name="Minx P."/>
            <person name="Mollenhauer M.U."/>
            <person name="Montooth K."/>
            <person name="Mount S.M."/>
            <person name="Mu X."/>
            <person name="Myers E."/>
            <person name="Negre B."/>
            <person name="Newfeld S."/>
            <person name="Nielsen R."/>
            <person name="Noor M.A."/>
            <person name="O'Grady P."/>
            <person name="Pachter L."/>
            <person name="Papaceit M."/>
            <person name="Parisi M.J."/>
            <person name="Parisi M."/>
            <person name="Parts L."/>
            <person name="Pedersen J.S."/>
            <person name="Pesole G."/>
            <person name="Phillippy A.M."/>
            <person name="Ponting C.P."/>
            <person name="Pop M."/>
            <person name="Porcelli D."/>
            <person name="Powell J.R."/>
            <person name="Prohaska S."/>
            <person name="Pruitt K."/>
            <person name="Puig M."/>
            <person name="Quesneville H."/>
            <person name="Ram K.R."/>
            <person name="Rand D."/>
            <person name="Rasmussen M.D."/>
            <person name="Reed L.K."/>
            <person name="Reenan R."/>
            <person name="Reily A."/>
            <person name="Remington K.A."/>
            <person name="Rieger T.T."/>
            <person name="Ritchie M.G."/>
            <person name="Robin C."/>
            <person name="Rogers Y.H."/>
            <person name="Rohde C."/>
            <person name="Rozas J."/>
            <person name="Rubenfield M.J."/>
            <person name="Ruiz A."/>
            <person name="Russo S."/>
            <person name="Salzberg S.L."/>
            <person name="Sanchez-Gracia A."/>
            <person name="Saranga D.J."/>
            <person name="Sato H."/>
            <person name="Schaeffer S.W."/>
            <person name="Schatz M.C."/>
            <person name="Schlenke T."/>
            <person name="Schwartz R."/>
            <person name="Segarra C."/>
            <person name="Singh R.S."/>
            <person name="Sirot L."/>
            <person name="Sirota M."/>
            <person name="Sisneros N.B."/>
            <person name="Smith C.D."/>
            <person name="Smith T.F."/>
            <person name="Spieth J."/>
            <person name="Stage D.E."/>
            <person name="Stark A."/>
            <person name="Stephan W."/>
            <person name="Strausberg R.L."/>
            <person name="Strempel S."/>
            <person name="Sturgill D."/>
            <person name="Sutton G."/>
            <person name="Sutton G.G."/>
            <person name="Tao W."/>
            <person name="Teichmann S."/>
            <person name="Tobari Y.N."/>
            <person name="Tomimura Y."/>
            <person name="Tsolas J.M."/>
            <person name="Valente V.L."/>
            <person name="Venter E."/>
            <person name="Venter J.C."/>
            <person name="Vicario S."/>
            <person name="Vieira F.G."/>
            <person name="Vilella A.J."/>
            <person name="Villasante A."/>
            <person name="Walenz B."/>
            <person name="Wang J."/>
            <person name="Wasserman M."/>
            <person name="Watts T."/>
            <person name="Wilson D."/>
            <person name="Wilson R.K."/>
            <person name="Wing R.A."/>
            <person name="Wolfner M.F."/>
            <person name="Wong A."/>
            <person name="Wong G.K."/>
            <person name="Wu C.I."/>
            <person name="Wu G."/>
            <person name="Yamamoto D."/>
            <person name="Yang H.P."/>
            <person name="Yang S.P."/>
            <person name="Yorke J.A."/>
            <person name="Yoshida K."/>
            <person name="Zdobnov E."/>
            <person name="Zhang P."/>
            <person name="Zhang Y."/>
            <person name="Zimin A.V."/>
            <person name="Baldwin J."/>
            <person name="Abdouelleil A."/>
            <person name="Abdulkadir J."/>
            <person name="Abebe A."/>
            <person name="Abera B."/>
            <person name="Abreu J."/>
            <person name="Acer S.C."/>
            <person name="Aftuck L."/>
            <person name="Alexander A."/>
            <person name="An P."/>
            <person name="Anderson E."/>
            <person name="Anderson S."/>
            <person name="Arachi H."/>
            <person name="Azer M."/>
            <person name="Bachantsang P."/>
            <person name="Barry A."/>
            <person name="Bayul T."/>
            <person name="Berlin A."/>
            <person name="Bessette D."/>
            <person name="Bloom T."/>
            <person name="Blye J."/>
            <person name="Boguslavskiy L."/>
            <person name="Bonnet C."/>
            <person name="Boukhgalter B."/>
            <person name="Bourzgui I."/>
            <person name="Brown A."/>
            <person name="Cahill P."/>
            <person name="Channer S."/>
            <person name="Cheshatsang Y."/>
            <person name="Chuda L."/>
            <person name="Citroen M."/>
            <person name="Collymore A."/>
            <person name="Cooke P."/>
            <person name="Costello M."/>
            <person name="D'Aco K."/>
            <person name="Daza R."/>
            <person name="De Haan G."/>
            <person name="DeGray S."/>
            <person name="DeMaso C."/>
            <person name="Dhargay N."/>
            <person name="Dooley K."/>
            <person name="Dooley E."/>
            <person name="Doricent M."/>
            <person name="Dorje P."/>
            <person name="Dorjee K."/>
            <person name="Dupes A."/>
            <person name="Elong R."/>
            <person name="Falk J."/>
            <person name="Farina A."/>
            <person name="Faro S."/>
            <person name="Ferguson D."/>
            <person name="Fisher S."/>
            <person name="Foley C.D."/>
            <person name="Franke A."/>
            <person name="Friedrich D."/>
            <person name="Gadbois L."/>
            <person name="Gearin G."/>
            <person name="Gearin C.R."/>
            <person name="Giannoukos G."/>
            <person name="Goode T."/>
            <person name="Graham J."/>
            <person name="Grandbois E."/>
            <person name="Grewal S."/>
            <person name="Gyaltsen K."/>
            <person name="Hafez N."/>
            <person name="Hagos B."/>
            <person name="Hall J."/>
            <person name="Henson C."/>
            <person name="Hollinger A."/>
            <person name="Honan T."/>
            <person name="Huard M.D."/>
            <person name="Hughes L."/>
            <person name="Hurhula B."/>
            <person name="Husby M.E."/>
            <person name="Kamat A."/>
            <person name="Kanga B."/>
            <person name="Kashin S."/>
            <person name="Khazanovich D."/>
            <person name="Kisner P."/>
            <person name="Lance K."/>
            <person name="Lara M."/>
            <person name="Lee W."/>
            <person name="Lennon N."/>
            <person name="Letendre F."/>
            <person name="LeVine R."/>
            <person name="Lipovsky A."/>
            <person name="Liu X."/>
            <person name="Liu J."/>
            <person name="Liu S."/>
            <person name="Lokyitsang T."/>
            <person name="Lokyitsang Y."/>
            <person name="Lubonja R."/>
            <person name="Lui A."/>
            <person name="MacDonald P."/>
            <person name="Magnisalis V."/>
            <person name="Maru K."/>
            <person name="Matthews C."/>
            <person name="McCusker W."/>
            <person name="McDonough S."/>
            <person name="Mehta T."/>
            <person name="Meldrim J."/>
            <person name="Meneus L."/>
            <person name="Mihai O."/>
            <person name="Mihalev A."/>
            <person name="Mihova T."/>
            <person name="Mittelman R."/>
            <person name="Mlenga V."/>
            <person name="Montmayeur A."/>
            <person name="Mulrain L."/>
            <person name="Navidi A."/>
            <person name="Naylor J."/>
            <person name="Negash T."/>
            <person name="Nguyen T."/>
            <person name="Nguyen N."/>
            <person name="Nicol R."/>
            <person name="Norbu C."/>
            <person name="Norbu N."/>
            <person name="Novod N."/>
            <person name="O'Neill B."/>
            <person name="Osman S."/>
            <person name="Markiewicz E."/>
            <person name="Oyono O.L."/>
            <person name="Patti C."/>
            <person name="Phunkhang P."/>
            <person name="Pierre F."/>
            <person name="Priest M."/>
            <person name="Raghuraman S."/>
            <person name="Rege F."/>
            <person name="Reyes R."/>
            <person name="Rise C."/>
            <person name="Rogov P."/>
            <person name="Ross K."/>
            <person name="Ryan E."/>
            <person name="Settipalli S."/>
            <person name="Shea T."/>
            <person name="Sherpa N."/>
            <person name="Shi L."/>
            <person name="Shih D."/>
            <person name="Sparrow T."/>
            <person name="Spaulding J."/>
            <person name="Stalker J."/>
            <person name="Stange-Thomann N."/>
            <person name="Stavropoulos S."/>
            <person name="Stone C."/>
            <person name="Strader C."/>
            <person name="Tesfaye S."/>
            <person name="Thomson T."/>
            <person name="Thoulutsang Y."/>
            <person name="Thoulutsang D."/>
            <person name="Topham K."/>
            <person name="Topping I."/>
            <person name="Tsamla T."/>
            <person name="Vassiliev H."/>
            <person name="Vo A."/>
            <person name="Wangchuk T."/>
            <person name="Wangdi T."/>
            <person name="Weiand M."/>
            <person name="Wilkinson J."/>
            <person name="Wilson A."/>
            <person name="Yadav S."/>
            <person name="Young G."/>
            <person name="Yu Q."/>
            <person name="Zembek L."/>
            <person name="Zhong D."/>
            <person name="Zimmer A."/>
            <person name="Zwirko Z."/>
            <person name="Jaffe D.B."/>
            <person name="Alvarez P."/>
            <person name="Brockman W."/>
            <person name="Butler J."/>
            <person name="Chin C."/>
            <person name="Gnerre S."/>
            <person name="Grabherr M."/>
            <person name="Kleber M."/>
            <person name="Mauceli E."/>
            <person name="MacCallum I."/>
        </authorList>
    </citation>
    <scope>NUCLEOTIDE SEQUENCE [LARGE SCALE GENOMIC DNA]</scope>
    <source>
        <strain evidence="2">Tucson 15287-2541.00</strain>
    </source>
</reference>
<name>B4JDI3_DROGR</name>
<dbReference type="OMA" id="WREFAEC"/>
<dbReference type="HOGENOM" id="CLU_128402_0_0_1"/>
<organism evidence="2">
    <name type="scientific">Drosophila grimshawi</name>
    <name type="common">Hawaiian fruit fly</name>
    <name type="synonym">Idiomyia grimshawi</name>
    <dbReference type="NCBI Taxonomy" id="7222"/>
    <lineage>
        <taxon>Eukaryota</taxon>
        <taxon>Metazoa</taxon>
        <taxon>Ecdysozoa</taxon>
        <taxon>Arthropoda</taxon>
        <taxon>Hexapoda</taxon>
        <taxon>Insecta</taxon>
        <taxon>Pterygota</taxon>
        <taxon>Neoptera</taxon>
        <taxon>Endopterygota</taxon>
        <taxon>Diptera</taxon>
        <taxon>Brachycera</taxon>
        <taxon>Muscomorpha</taxon>
        <taxon>Ephydroidea</taxon>
        <taxon>Drosophilidae</taxon>
        <taxon>Drosophila</taxon>
        <taxon>Hawaiian Drosophila</taxon>
    </lineage>
</organism>
<dbReference type="EMBL" id="CH916368">
    <property type="protein sequence ID" value="EDW03353.1"/>
    <property type="molecule type" value="Genomic_DNA"/>
</dbReference>
<dbReference type="Proteomes" id="UP000001070">
    <property type="component" value="Unassembled WGS sequence"/>
</dbReference>
<dbReference type="STRING" id="7222.B4JDI3"/>
<dbReference type="KEGG" id="dgr:6562719"/>
<protein>
    <submittedName>
        <fullName evidence="1">GH10550</fullName>
    </submittedName>
</protein>